<dbReference type="CDD" id="cd06260">
    <property type="entry name" value="DUF820-like"/>
    <property type="match status" value="1"/>
</dbReference>
<evidence type="ECO:0000313" key="3">
    <source>
        <dbReference type="EMBL" id="QFZ93330.2"/>
    </source>
</evidence>
<feature type="region of interest" description="Disordered" evidence="1">
    <location>
        <begin position="1"/>
        <end position="24"/>
    </location>
</feature>
<protein>
    <submittedName>
        <fullName evidence="3">Uma2 family endonuclease</fullName>
    </submittedName>
</protein>
<evidence type="ECO:0000259" key="2">
    <source>
        <dbReference type="Pfam" id="PF05685"/>
    </source>
</evidence>
<dbReference type="Pfam" id="PF05685">
    <property type="entry name" value="Uma2"/>
    <property type="match status" value="1"/>
</dbReference>
<dbReference type="GO" id="GO:0004519">
    <property type="term" value="F:endonuclease activity"/>
    <property type="evidence" value="ECO:0007669"/>
    <property type="project" value="UniProtKB-KW"/>
</dbReference>
<gene>
    <name evidence="3" type="ORF">EKO22_08780</name>
</gene>
<dbReference type="PANTHER" id="PTHR36558">
    <property type="entry name" value="GLR1098 PROTEIN"/>
    <property type="match status" value="1"/>
</dbReference>
<evidence type="ECO:0000256" key="1">
    <source>
        <dbReference type="SAM" id="MobiDB-lite"/>
    </source>
</evidence>
<sequence length="229" mass="25673">MSSLNCGKESSPRSPGHLCQDQPKQETPGMVAIPQVHSLSVADYLQFEATSEVRHEYRAGEVYAMADITDVHNTIVGNLVALIRNHLRGSSSRIYCSAMQVWLRQAQCIYYPDLLVTCDPRDQETATYKRFPKLIVEVLSPSTEAFDRGDKFADYQTLESLEEYVLISTSRQRVDCFRRSPEGVWTLQFYVPNAEALPLRSIGLEVQLSDLYEEVTLPTTAAESQGAGS</sequence>
<name>A0AAT9JY26_SYNEL</name>
<keyword evidence="3" id="KW-0378">Hydrolase</keyword>
<reference evidence="3" key="1">
    <citation type="submission" date="2024-01" db="EMBL/GenBank/DDBJ databases">
        <title>Synechococcus elongatus PCC 11802, a close yet different native of Synechococcus elongatus PCC 11801.</title>
        <authorList>
            <person name="Jaiswal D."/>
            <person name="Sengupta A."/>
            <person name="Sengupta S."/>
            <person name="Pakrasi H.B."/>
            <person name="Wangikar P."/>
        </authorList>
    </citation>
    <scope>NUCLEOTIDE SEQUENCE</scope>
    <source>
        <strain evidence="3">PCC 11802</strain>
    </source>
</reference>
<keyword evidence="3" id="KW-0540">Nuclease</keyword>
<dbReference type="Gene3D" id="3.90.1570.10">
    <property type="entry name" value="tt1808, chain A"/>
    <property type="match status" value="1"/>
</dbReference>
<feature type="domain" description="Putative restriction endonuclease" evidence="2">
    <location>
        <begin position="42"/>
        <end position="206"/>
    </location>
</feature>
<dbReference type="SUPFAM" id="SSF52980">
    <property type="entry name" value="Restriction endonuclease-like"/>
    <property type="match status" value="1"/>
</dbReference>
<dbReference type="PANTHER" id="PTHR36558:SF1">
    <property type="entry name" value="RESTRICTION ENDONUCLEASE DOMAIN-CONTAINING PROTEIN-RELATED"/>
    <property type="match status" value="1"/>
</dbReference>
<organism evidence="3">
    <name type="scientific">Synechococcus elongatus PCC 11802</name>
    <dbReference type="NCBI Taxonomy" id="2283154"/>
    <lineage>
        <taxon>Bacteria</taxon>
        <taxon>Bacillati</taxon>
        <taxon>Cyanobacteriota</taxon>
        <taxon>Cyanophyceae</taxon>
        <taxon>Synechococcales</taxon>
        <taxon>Synechococcaceae</taxon>
        <taxon>Synechococcus</taxon>
    </lineage>
</organism>
<dbReference type="InterPro" id="IPR008538">
    <property type="entry name" value="Uma2"/>
</dbReference>
<keyword evidence="3" id="KW-0255">Endonuclease</keyword>
<proteinExistence type="predicted"/>
<dbReference type="RefSeq" id="WP_228383200.1">
    <property type="nucleotide sequence ID" value="NZ_CP034671.2"/>
</dbReference>
<dbReference type="AlphaFoldDB" id="A0AAT9JY26"/>
<dbReference type="InterPro" id="IPR012296">
    <property type="entry name" value="Nuclease_put_TT1808"/>
</dbReference>
<dbReference type="EMBL" id="CP034671">
    <property type="protein sequence ID" value="QFZ93330.2"/>
    <property type="molecule type" value="Genomic_DNA"/>
</dbReference>
<accession>A0AAT9JY26</accession>
<dbReference type="InterPro" id="IPR011335">
    <property type="entry name" value="Restrct_endonuc-II-like"/>
</dbReference>